<accession>A0AC35TU60</accession>
<proteinExistence type="predicted"/>
<sequence>MNISDLTTIQPYTRDCHDPEKHMIEFRFWFVAVCGTFIATVAIILNLFLFLLFITNRTHRSSSSFYLLLLSFFDVFMGISYIMVMSIRIFVNYYENVYLKKIWMSYVVYMMTISHIAMTASSFLIVFATFERYLITIGHNGIGFLQTNRKILAMLGVMFGFLSKITIFFEINVLEDTDCIDHFNQFYLSIPEFVLHDAFYYKTVWKFYYRNIATIFLPFFLLMIFNFGILNALRQSDANNVSSLLLSKETSKARKIRIRAATRTTVLVGLTYLASNALNIFITFWEHIDIESLTSNKFLDFYLISVDAVSVLTVIASALRIVIYVSCQQTMRHEIKSRLTMIWKWCTFHPQSHTSFKNDIANYELKCDEVFEEQQPVILVSKEMSSLAGIKEVVV</sequence>
<dbReference type="Proteomes" id="UP000095286">
    <property type="component" value="Unplaced"/>
</dbReference>
<name>A0AC35TU60_9BILA</name>
<reference evidence="2" key="1">
    <citation type="submission" date="2016-11" db="UniProtKB">
        <authorList>
            <consortium name="WormBaseParasite"/>
        </authorList>
    </citation>
    <scope>IDENTIFICATION</scope>
    <source>
        <strain evidence="2">KR3021</strain>
    </source>
</reference>
<protein>
    <submittedName>
        <fullName evidence="2">G_PROTEIN_RECEP_F1_2 domain-containing protein</fullName>
    </submittedName>
</protein>
<evidence type="ECO:0000313" key="1">
    <source>
        <dbReference type="Proteomes" id="UP000095286"/>
    </source>
</evidence>
<organism evidence="1 2">
    <name type="scientific">Rhabditophanes sp. KR3021</name>
    <dbReference type="NCBI Taxonomy" id="114890"/>
    <lineage>
        <taxon>Eukaryota</taxon>
        <taxon>Metazoa</taxon>
        <taxon>Ecdysozoa</taxon>
        <taxon>Nematoda</taxon>
        <taxon>Chromadorea</taxon>
        <taxon>Rhabditida</taxon>
        <taxon>Tylenchina</taxon>
        <taxon>Panagrolaimomorpha</taxon>
        <taxon>Strongyloidoidea</taxon>
        <taxon>Alloionematidae</taxon>
        <taxon>Rhabditophanes</taxon>
    </lineage>
</organism>
<dbReference type="WBParaSite" id="RSKR_0000416600.1">
    <property type="protein sequence ID" value="RSKR_0000416600.1"/>
    <property type="gene ID" value="RSKR_0000416600"/>
</dbReference>
<evidence type="ECO:0000313" key="2">
    <source>
        <dbReference type="WBParaSite" id="RSKR_0000416600.1"/>
    </source>
</evidence>